<proteinExistence type="predicted"/>
<reference evidence="1 2" key="1">
    <citation type="submission" date="2016-03" db="EMBL/GenBank/DDBJ databases">
        <title>Cyphomyrmex costatus WGS genome.</title>
        <authorList>
            <person name="Nygaard S."/>
            <person name="Hu H."/>
            <person name="Boomsma J."/>
            <person name="Zhang G."/>
        </authorList>
    </citation>
    <scope>NUCLEOTIDE SEQUENCE [LARGE SCALE GENOMIC DNA]</scope>
    <source>
        <strain evidence="1">MS0001</strain>
        <tissue evidence="1">Whole body</tissue>
    </source>
</reference>
<evidence type="ECO:0000313" key="2">
    <source>
        <dbReference type="Proteomes" id="UP000078542"/>
    </source>
</evidence>
<dbReference type="AlphaFoldDB" id="A0A195CTX3"/>
<gene>
    <name evidence="1" type="ORF">ALC62_04906</name>
</gene>
<organism evidence="1 2">
    <name type="scientific">Cyphomyrmex costatus</name>
    <dbReference type="NCBI Taxonomy" id="456900"/>
    <lineage>
        <taxon>Eukaryota</taxon>
        <taxon>Metazoa</taxon>
        <taxon>Ecdysozoa</taxon>
        <taxon>Arthropoda</taxon>
        <taxon>Hexapoda</taxon>
        <taxon>Insecta</taxon>
        <taxon>Pterygota</taxon>
        <taxon>Neoptera</taxon>
        <taxon>Endopterygota</taxon>
        <taxon>Hymenoptera</taxon>
        <taxon>Apocrita</taxon>
        <taxon>Aculeata</taxon>
        <taxon>Formicoidea</taxon>
        <taxon>Formicidae</taxon>
        <taxon>Myrmicinae</taxon>
        <taxon>Cyphomyrmex</taxon>
    </lineage>
</organism>
<dbReference type="Proteomes" id="UP000078542">
    <property type="component" value="Unassembled WGS sequence"/>
</dbReference>
<name>A0A195CTX3_9HYME</name>
<keyword evidence="2" id="KW-1185">Reference proteome</keyword>
<sequence>MAFGAARAVTREREMTIAARNSQTPVILCNQGLKDNLFSSRGDVISEPVPLRGCVAHIILKPARCFISDRLLAVICEAPTGFFSSVGLDFVKYSGMPLLPIGLWVVINGLGAGGPSSMLLSCGKMSGSSSILQQLPK</sequence>
<dbReference type="EMBL" id="KQ977279">
    <property type="protein sequence ID" value="KYN04141.1"/>
    <property type="molecule type" value="Genomic_DNA"/>
</dbReference>
<evidence type="ECO:0000313" key="1">
    <source>
        <dbReference type="EMBL" id="KYN04141.1"/>
    </source>
</evidence>
<protein>
    <submittedName>
        <fullName evidence="1">Uncharacterized protein</fullName>
    </submittedName>
</protein>
<accession>A0A195CTX3</accession>